<proteinExistence type="predicted"/>
<accession>A0A5B6W630</accession>
<dbReference type="EMBL" id="SMMG02000004">
    <property type="protein sequence ID" value="KAA3477349.1"/>
    <property type="molecule type" value="Genomic_DNA"/>
</dbReference>
<gene>
    <name evidence="1" type="ORF">EPI10_011243</name>
</gene>
<comment type="caution">
    <text evidence="1">The sequence shown here is derived from an EMBL/GenBank/DDBJ whole genome shotgun (WGS) entry which is preliminary data.</text>
</comment>
<name>A0A5B6W630_9ROSI</name>
<sequence>MILVIEGIEILQMLSPECSVNGARGCFSGKFDGASVWGVRLDSGYGLIGRAPNCTTKRVILRTEDDKEVEVICEHRDYLSNVISTFVAEKLVQKGCEAYLAYVSVSDSGHFSTKDIRTVRDFSDLSPGLSFYWVQLRCPSFPIDWRRRSLQSFRLNFKNFWTVVPSILVSP</sequence>
<organism evidence="1 2">
    <name type="scientific">Gossypium australe</name>
    <dbReference type="NCBI Taxonomy" id="47621"/>
    <lineage>
        <taxon>Eukaryota</taxon>
        <taxon>Viridiplantae</taxon>
        <taxon>Streptophyta</taxon>
        <taxon>Embryophyta</taxon>
        <taxon>Tracheophyta</taxon>
        <taxon>Spermatophyta</taxon>
        <taxon>Magnoliopsida</taxon>
        <taxon>eudicotyledons</taxon>
        <taxon>Gunneridae</taxon>
        <taxon>Pentapetalae</taxon>
        <taxon>rosids</taxon>
        <taxon>malvids</taxon>
        <taxon>Malvales</taxon>
        <taxon>Malvaceae</taxon>
        <taxon>Malvoideae</taxon>
        <taxon>Gossypium</taxon>
    </lineage>
</organism>
<evidence type="ECO:0000313" key="2">
    <source>
        <dbReference type="Proteomes" id="UP000325315"/>
    </source>
</evidence>
<dbReference type="Proteomes" id="UP000325315">
    <property type="component" value="Unassembled WGS sequence"/>
</dbReference>
<dbReference type="OrthoDB" id="1751327at2759"/>
<protein>
    <submittedName>
        <fullName evidence="1">Alcohol-forming fatty acyl-CoA reductase-like</fullName>
    </submittedName>
</protein>
<evidence type="ECO:0000313" key="1">
    <source>
        <dbReference type="EMBL" id="KAA3477349.1"/>
    </source>
</evidence>
<reference evidence="2" key="1">
    <citation type="journal article" date="2019" name="Plant Biotechnol. J.">
        <title>Genome sequencing of the Australian wild diploid species Gossypium australe highlights disease resistance and delayed gland morphogenesis.</title>
        <authorList>
            <person name="Cai Y."/>
            <person name="Cai X."/>
            <person name="Wang Q."/>
            <person name="Wang P."/>
            <person name="Zhang Y."/>
            <person name="Cai C."/>
            <person name="Xu Y."/>
            <person name="Wang K."/>
            <person name="Zhou Z."/>
            <person name="Wang C."/>
            <person name="Geng S."/>
            <person name="Li B."/>
            <person name="Dong Q."/>
            <person name="Hou Y."/>
            <person name="Wang H."/>
            <person name="Ai P."/>
            <person name="Liu Z."/>
            <person name="Yi F."/>
            <person name="Sun M."/>
            <person name="An G."/>
            <person name="Cheng J."/>
            <person name="Zhang Y."/>
            <person name="Shi Q."/>
            <person name="Xie Y."/>
            <person name="Shi X."/>
            <person name="Chang Y."/>
            <person name="Huang F."/>
            <person name="Chen Y."/>
            <person name="Hong S."/>
            <person name="Mi L."/>
            <person name="Sun Q."/>
            <person name="Zhang L."/>
            <person name="Zhou B."/>
            <person name="Peng R."/>
            <person name="Zhang X."/>
            <person name="Liu F."/>
        </authorList>
    </citation>
    <scope>NUCLEOTIDE SEQUENCE [LARGE SCALE GENOMIC DNA]</scope>
    <source>
        <strain evidence="2">cv. PA1801</strain>
    </source>
</reference>
<keyword evidence="2" id="KW-1185">Reference proteome</keyword>
<dbReference type="AlphaFoldDB" id="A0A5B6W630"/>